<evidence type="ECO:0000259" key="1">
    <source>
        <dbReference type="Pfam" id="PF07463"/>
    </source>
</evidence>
<evidence type="ECO:0000313" key="4">
    <source>
        <dbReference type="Proteomes" id="UP001589865"/>
    </source>
</evidence>
<dbReference type="InterPro" id="IPR003615">
    <property type="entry name" value="HNH_nuc"/>
</dbReference>
<feature type="domain" description="HNH nuclease" evidence="2">
    <location>
        <begin position="76"/>
        <end position="121"/>
    </location>
</feature>
<feature type="domain" description="NUMOD4" evidence="1">
    <location>
        <begin position="25"/>
        <end position="49"/>
    </location>
</feature>
<gene>
    <name evidence="3" type="ORF">ACFFGY_22695</name>
</gene>
<keyword evidence="3" id="KW-0378">Hydrolase</keyword>
<dbReference type="Pfam" id="PF07463">
    <property type="entry name" value="NUMOD4"/>
    <property type="match status" value="1"/>
</dbReference>
<accession>A0ABV6K020</accession>
<dbReference type="EMBL" id="JBHLUN010000037">
    <property type="protein sequence ID" value="MFC0411065.1"/>
    <property type="molecule type" value="Genomic_DNA"/>
</dbReference>
<organism evidence="3 4">
    <name type="scientific">Roseomonas elaeocarpi</name>
    <dbReference type="NCBI Taxonomy" id="907779"/>
    <lineage>
        <taxon>Bacteria</taxon>
        <taxon>Pseudomonadati</taxon>
        <taxon>Pseudomonadota</taxon>
        <taxon>Alphaproteobacteria</taxon>
        <taxon>Acetobacterales</taxon>
        <taxon>Roseomonadaceae</taxon>
        <taxon>Roseomonas</taxon>
    </lineage>
</organism>
<sequence>MADLGAALPAAVTIHDLILDLAAQEVWRAVVGSPAYEVSSLGNIRRFGSEQNLKLIWVRSYAAVDLSEHGMTSRKRVHRLVAAAFLGPAPFVDALIAHNDGSTSNNRVDNLRWASAVENQRDRDRHGTYVRGSQVFGAKLREDQIPFIRQAIARGEPYPDIAERFGVSVSTISLIKRERIWSHVA</sequence>
<evidence type="ECO:0000313" key="3">
    <source>
        <dbReference type="EMBL" id="MFC0411065.1"/>
    </source>
</evidence>
<dbReference type="InterPro" id="IPR044925">
    <property type="entry name" value="His-Me_finger_sf"/>
</dbReference>
<evidence type="ECO:0000259" key="2">
    <source>
        <dbReference type="Pfam" id="PF13392"/>
    </source>
</evidence>
<name>A0ABV6K020_9PROT</name>
<comment type="caution">
    <text evidence="3">The sequence shown here is derived from an EMBL/GenBank/DDBJ whole genome shotgun (WGS) entry which is preliminary data.</text>
</comment>
<dbReference type="Gene3D" id="3.90.75.20">
    <property type="match status" value="1"/>
</dbReference>
<keyword evidence="4" id="KW-1185">Reference proteome</keyword>
<dbReference type="RefSeq" id="WP_377046816.1">
    <property type="nucleotide sequence ID" value="NZ_JBHLUN010000037.1"/>
</dbReference>
<dbReference type="InterPro" id="IPR010902">
    <property type="entry name" value="NUMOD4"/>
</dbReference>
<proteinExistence type="predicted"/>
<reference evidence="3 4" key="1">
    <citation type="submission" date="2024-09" db="EMBL/GenBank/DDBJ databases">
        <authorList>
            <person name="Sun Q."/>
            <person name="Mori K."/>
        </authorList>
    </citation>
    <scope>NUCLEOTIDE SEQUENCE [LARGE SCALE GENOMIC DNA]</scope>
    <source>
        <strain evidence="3 4">TBRC 5777</strain>
    </source>
</reference>
<dbReference type="GO" id="GO:0004519">
    <property type="term" value="F:endonuclease activity"/>
    <property type="evidence" value="ECO:0007669"/>
    <property type="project" value="UniProtKB-KW"/>
</dbReference>
<dbReference type="Pfam" id="PF13392">
    <property type="entry name" value="HNH_3"/>
    <property type="match status" value="1"/>
</dbReference>
<dbReference type="Gene3D" id="1.10.10.60">
    <property type="entry name" value="Homeodomain-like"/>
    <property type="match status" value="1"/>
</dbReference>
<dbReference type="Proteomes" id="UP001589865">
    <property type="component" value="Unassembled WGS sequence"/>
</dbReference>
<keyword evidence="3" id="KW-0540">Nuclease</keyword>
<keyword evidence="3" id="KW-0255">Endonuclease</keyword>
<dbReference type="SUPFAM" id="SSF54060">
    <property type="entry name" value="His-Me finger endonucleases"/>
    <property type="match status" value="1"/>
</dbReference>
<protein>
    <submittedName>
        <fullName evidence="3">HNH endonuclease</fullName>
    </submittedName>
</protein>